<protein>
    <submittedName>
        <fullName evidence="1">Uncharacterized protein</fullName>
    </submittedName>
</protein>
<comment type="caution">
    <text evidence="1">The sequence shown here is derived from an EMBL/GenBank/DDBJ whole genome shotgun (WGS) entry which is preliminary data.</text>
</comment>
<keyword evidence="2" id="KW-1185">Reference proteome</keyword>
<evidence type="ECO:0000313" key="2">
    <source>
        <dbReference type="Proteomes" id="UP001208570"/>
    </source>
</evidence>
<proteinExistence type="predicted"/>
<dbReference type="EMBL" id="JAODUP010001525">
    <property type="protein sequence ID" value="KAK2139971.1"/>
    <property type="molecule type" value="Genomic_DNA"/>
</dbReference>
<name>A0AAD9ISS8_9ANNE</name>
<gene>
    <name evidence="1" type="ORF">LSH36_1521g00000</name>
</gene>
<organism evidence="1 2">
    <name type="scientific">Paralvinella palmiformis</name>
    <dbReference type="NCBI Taxonomy" id="53620"/>
    <lineage>
        <taxon>Eukaryota</taxon>
        <taxon>Metazoa</taxon>
        <taxon>Spiralia</taxon>
        <taxon>Lophotrochozoa</taxon>
        <taxon>Annelida</taxon>
        <taxon>Polychaeta</taxon>
        <taxon>Sedentaria</taxon>
        <taxon>Canalipalpata</taxon>
        <taxon>Terebellida</taxon>
        <taxon>Terebelliformia</taxon>
        <taxon>Alvinellidae</taxon>
        <taxon>Paralvinella</taxon>
    </lineage>
</organism>
<reference evidence="1" key="1">
    <citation type="journal article" date="2023" name="Mol. Biol. Evol.">
        <title>Third-Generation Sequencing Reveals the Adaptive Role of the Epigenome in Three Deep-Sea Polychaetes.</title>
        <authorList>
            <person name="Perez M."/>
            <person name="Aroh O."/>
            <person name="Sun Y."/>
            <person name="Lan Y."/>
            <person name="Juniper S.K."/>
            <person name="Young C.R."/>
            <person name="Angers B."/>
            <person name="Qian P.Y."/>
        </authorList>
    </citation>
    <scope>NUCLEOTIDE SEQUENCE</scope>
    <source>
        <strain evidence="1">P08H-3</strain>
    </source>
</reference>
<sequence>MQLEFPVLFQTTSSMFISCINSDDDNFLYVTQFMDFFQNYIRMKEENGFFTKLSFKSSQKVVRVVIADTSHDIKSLESKAKHTKQLGKIVKALKLKTPFRGGVPGKDRFAGFQKRHPELALQKPEPNSTQRLCAINTAVVVDHFAKTKNIEVMTRQQAKSTTWF</sequence>
<dbReference type="Proteomes" id="UP001208570">
    <property type="component" value="Unassembled WGS sequence"/>
</dbReference>
<evidence type="ECO:0000313" key="1">
    <source>
        <dbReference type="EMBL" id="KAK2139971.1"/>
    </source>
</evidence>
<dbReference type="AlphaFoldDB" id="A0AAD9ISS8"/>
<accession>A0AAD9ISS8</accession>